<evidence type="ECO:0000256" key="4">
    <source>
        <dbReference type="ARBA" id="ARBA00022544"/>
    </source>
</evidence>
<dbReference type="PANTHER" id="PTHR34975">
    <property type="entry name" value="SPORE GERMINATION PROTEIN A2"/>
    <property type="match status" value="1"/>
</dbReference>
<dbReference type="EMBL" id="VNJI01000019">
    <property type="protein sequence ID" value="TVY08870.1"/>
    <property type="molecule type" value="Genomic_DNA"/>
</dbReference>
<evidence type="ECO:0000256" key="8">
    <source>
        <dbReference type="SAM" id="Phobius"/>
    </source>
</evidence>
<reference evidence="9 10" key="1">
    <citation type="submission" date="2019-07" db="EMBL/GenBank/DDBJ databases">
        <authorList>
            <person name="Kim J."/>
        </authorList>
    </citation>
    <scope>NUCLEOTIDE SEQUENCE [LARGE SCALE GENOMIC DNA]</scope>
    <source>
        <strain evidence="9 10">JC52</strain>
    </source>
</reference>
<feature type="transmembrane region" description="Helical" evidence="8">
    <location>
        <begin position="115"/>
        <end position="134"/>
    </location>
</feature>
<feature type="transmembrane region" description="Helical" evidence="8">
    <location>
        <begin position="12"/>
        <end position="30"/>
    </location>
</feature>
<comment type="subcellular location">
    <subcellularLocation>
        <location evidence="1">Membrane</location>
        <topology evidence="1">Multi-pass membrane protein</topology>
    </subcellularLocation>
</comment>
<keyword evidence="10" id="KW-1185">Reference proteome</keyword>
<dbReference type="Pfam" id="PF03845">
    <property type="entry name" value="Spore_permease"/>
    <property type="match status" value="1"/>
</dbReference>
<evidence type="ECO:0000256" key="3">
    <source>
        <dbReference type="ARBA" id="ARBA00022448"/>
    </source>
</evidence>
<dbReference type="Proteomes" id="UP000317036">
    <property type="component" value="Unassembled WGS sequence"/>
</dbReference>
<dbReference type="NCBIfam" id="TIGR00912">
    <property type="entry name" value="2A0309"/>
    <property type="match status" value="1"/>
</dbReference>
<evidence type="ECO:0000313" key="9">
    <source>
        <dbReference type="EMBL" id="TVY08870.1"/>
    </source>
</evidence>
<dbReference type="GO" id="GO:0016020">
    <property type="term" value="C:membrane"/>
    <property type="evidence" value="ECO:0007669"/>
    <property type="project" value="UniProtKB-SubCell"/>
</dbReference>
<evidence type="ECO:0000256" key="1">
    <source>
        <dbReference type="ARBA" id="ARBA00004141"/>
    </source>
</evidence>
<keyword evidence="3" id="KW-0813">Transport</keyword>
<proteinExistence type="inferred from homology"/>
<protein>
    <submittedName>
        <fullName evidence="9">GerAB/ArcD/ProY family transporter</fullName>
    </submittedName>
</protein>
<evidence type="ECO:0000256" key="6">
    <source>
        <dbReference type="ARBA" id="ARBA00022989"/>
    </source>
</evidence>
<dbReference type="PANTHER" id="PTHR34975:SF2">
    <property type="entry name" value="SPORE GERMINATION PROTEIN A2"/>
    <property type="match status" value="1"/>
</dbReference>
<feature type="transmembrane region" description="Helical" evidence="8">
    <location>
        <begin position="336"/>
        <end position="358"/>
    </location>
</feature>
<feature type="transmembrane region" description="Helical" evidence="8">
    <location>
        <begin position="73"/>
        <end position="95"/>
    </location>
</feature>
<dbReference type="OrthoDB" id="2446105at2"/>
<comment type="similarity">
    <text evidence="2">Belongs to the amino acid-polyamine-organocation (APC) superfamily. Spore germination protein (SGP) (TC 2.A.3.9) family.</text>
</comment>
<comment type="caution">
    <text evidence="9">The sequence shown here is derived from an EMBL/GenBank/DDBJ whole genome shotgun (WGS) entry which is preliminary data.</text>
</comment>
<dbReference type="AlphaFoldDB" id="A0A559K9R2"/>
<evidence type="ECO:0000256" key="7">
    <source>
        <dbReference type="ARBA" id="ARBA00023136"/>
    </source>
</evidence>
<keyword evidence="6 8" id="KW-1133">Transmembrane helix</keyword>
<dbReference type="GO" id="GO:0009847">
    <property type="term" value="P:spore germination"/>
    <property type="evidence" value="ECO:0007669"/>
    <property type="project" value="InterPro"/>
</dbReference>
<keyword evidence="5 8" id="KW-0812">Transmembrane</keyword>
<feature type="transmembrane region" description="Helical" evidence="8">
    <location>
        <begin position="42"/>
        <end position="61"/>
    </location>
</feature>
<organism evidence="9 10">
    <name type="scientific">Paenibacillus cremeus</name>
    <dbReference type="NCBI Taxonomy" id="2163881"/>
    <lineage>
        <taxon>Bacteria</taxon>
        <taxon>Bacillati</taxon>
        <taxon>Bacillota</taxon>
        <taxon>Bacilli</taxon>
        <taxon>Bacillales</taxon>
        <taxon>Paenibacillaceae</taxon>
        <taxon>Paenibacillus</taxon>
    </lineage>
</organism>
<sequence length="365" mass="40976">MIHMEKISTNQLTCLVILTQVGVSVLTIPYTSAHYSGFDSWISLLLGGLICQVAILIIYQLGKRYALQPLPQYITAIVGKPLGWFLNVLIAAYFAENSLMVVVSYADVISRWKLFMTPWFVLIGVSVVIAAYIASSTLRTIATITQTIMLMFAICCLIIFISGMGKGDLRHLLPVGSHGIGAIIRGTLPTFWSYSGFELLLYAFPFVSCRSKKEIAIAVSTANGVTTLFYVLISIIVLYNFSEKQMNSIPEPMVYILRKFSWPVVQSLDILFMAIWMSVTTVTVYVYLFMSARYLAFARRQEIRNHPLLVWILAFVCFAIGIWGSDRQWIFKFSDFHNSANAVMIFLVPTFLLLVSLVRGKAETG</sequence>
<dbReference type="Gene3D" id="1.20.1740.10">
    <property type="entry name" value="Amino acid/polyamine transporter I"/>
    <property type="match status" value="1"/>
</dbReference>
<dbReference type="RefSeq" id="WP_144848661.1">
    <property type="nucleotide sequence ID" value="NZ_VNJI01000019.1"/>
</dbReference>
<feature type="transmembrane region" description="Helical" evidence="8">
    <location>
        <begin position="141"/>
        <end position="162"/>
    </location>
</feature>
<feature type="transmembrane region" description="Helical" evidence="8">
    <location>
        <begin position="182"/>
        <end position="203"/>
    </location>
</feature>
<feature type="transmembrane region" description="Helical" evidence="8">
    <location>
        <begin position="308"/>
        <end position="324"/>
    </location>
</feature>
<evidence type="ECO:0000313" key="10">
    <source>
        <dbReference type="Proteomes" id="UP000317036"/>
    </source>
</evidence>
<dbReference type="InterPro" id="IPR004761">
    <property type="entry name" value="Spore_GerAB"/>
</dbReference>
<feature type="transmembrane region" description="Helical" evidence="8">
    <location>
        <begin position="270"/>
        <end position="296"/>
    </location>
</feature>
<feature type="transmembrane region" description="Helical" evidence="8">
    <location>
        <begin position="215"/>
        <end position="239"/>
    </location>
</feature>
<gene>
    <name evidence="9" type="ORF">FPZ49_16485</name>
</gene>
<accession>A0A559K9R2</accession>
<evidence type="ECO:0000256" key="2">
    <source>
        <dbReference type="ARBA" id="ARBA00007998"/>
    </source>
</evidence>
<keyword evidence="7 8" id="KW-0472">Membrane</keyword>
<keyword evidence="4" id="KW-0309">Germination</keyword>
<name>A0A559K9R2_9BACL</name>
<evidence type="ECO:0000256" key="5">
    <source>
        <dbReference type="ARBA" id="ARBA00022692"/>
    </source>
</evidence>